<organism evidence="7 8">
    <name type="scientific">Sistotremastrum niveocremeum HHB9708</name>
    <dbReference type="NCBI Taxonomy" id="1314777"/>
    <lineage>
        <taxon>Eukaryota</taxon>
        <taxon>Fungi</taxon>
        <taxon>Dikarya</taxon>
        <taxon>Basidiomycota</taxon>
        <taxon>Agaricomycotina</taxon>
        <taxon>Agaricomycetes</taxon>
        <taxon>Sistotremastrales</taxon>
        <taxon>Sistotremastraceae</taxon>
        <taxon>Sertulicium</taxon>
        <taxon>Sertulicium niveocremeum</taxon>
    </lineage>
</organism>
<dbReference type="Proteomes" id="UP000076722">
    <property type="component" value="Unassembled WGS sequence"/>
</dbReference>
<dbReference type="InterPro" id="IPR019734">
    <property type="entry name" value="TPR_rpt"/>
</dbReference>
<evidence type="ECO:0000259" key="6">
    <source>
        <dbReference type="Pfam" id="PF16546"/>
    </source>
</evidence>
<feature type="compositionally biased region" description="Basic and acidic residues" evidence="5">
    <location>
        <begin position="103"/>
        <end position="114"/>
    </location>
</feature>
<reference evidence="7 8" key="1">
    <citation type="journal article" date="2016" name="Mol. Biol. Evol.">
        <title>Comparative Genomics of Early-Diverging Mushroom-Forming Fungi Provides Insights into the Origins of Lignocellulose Decay Capabilities.</title>
        <authorList>
            <person name="Nagy L.G."/>
            <person name="Riley R."/>
            <person name="Tritt A."/>
            <person name="Adam C."/>
            <person name="Daum C."/>
            <person name="Floudas D."/>
            <person name="Sun H."/>
            <person name="Yadav J.S."/>
            <person name="Pangilinan J."/>
            <person name="Larsson K.H."/>
            <person name="Matsuura K."/>
            <person name="Barry K."/>
            <person name="Labutti K."/>
            <person name="Kuo R."/>
            <person name="Ohm R.A."/>
            <person name="Bhattacharya S.S."/>
            <person name="Shirouzu T."/>
            <person name="Yoshinaga Y."/>
            <person name="Martin F.M."/>
            <person name="Grigoriev I.V."/>
            <person name="Hibbett D.S."/>
        </authorList>
    </citation>
    <scope>NUCLEOTIDE SEQUENCE [LARGE SCALE GENOMIC DNA]</scope>
    <source>
        <strain evidence="7 8">HHB9708</strain>
    </source>
</reference>
<dbReference type="FunFam" id="1.20.5.420:FF:000005">
    <property type="entry name" value="Hsc70 cochaperone (SGT), putative"/>
    <property type="match status" value="1"/>
</dbReference>
<dbReference type="PANTHER" id="PTHR45831">
    <property type="entry name" value="LD24721P"/>
    <property type="match status" value="1"/>
</dbReference>
<dbReference type="Gene3D" id="1.25.40.10">
    <property type="entry name" value="Tetratricopeptide repeat domain"/>
    <property type="match status" value="1"/>
</dbReference>
<evidence type="ECO:0000313" key="8">
    <source>
        <dbReference type="Proteomes" id="UP000076722"/>
    </source>
</evidence>
<keyword evidence="8" id="KW-1185">Reference proteome</keyword>
<dbReference type="GO" id="GO:0060090">
    <property type="term" value="F:molecular adaptor activity"/>
    <property type="evidence" value="ECO:0007669"/>
    <property type="project" value="TreeGrafter"/>
</dbReference>
<protein>
    <submittedName>
        <fullName evidence="7">TPR-like protein</fullName>
    </submittedName>
</protein>
<proteinExistence type="inferred from homology"/>
<sequence>MSEEKTQRLVLSIIDFLNVAIKDGTVKEDDREGLEVAVQCIGEAFGVDPSNKEQSDRLSIKPASLPTIFDLFLKTREKLSGPAAGSSSRSVPTPQPAGPSAADKAEAERHKKEGNVLMSQKSYDAAIESYSRSIELDGQNPVYYSNRAAAYSSKGDHEKAVVDAEAAISADPTFVKAYHRLGYVMILCMSGSSH</sequence>
<feature type="domain" description="SGTA homodimerisation" evidence="6">
    <location>
        <begin position="6"/>
        <end position="70"/>
    </location>
</feature>
<evidence type="ECO:0000256" key="1">
    <source>
        <dbReference type="ARBA" id="ARBA00008175"/>
    </source>
</evidence>
<dbReference type="SMART" id="SM00028">
    <property type="entry name" value="TPR"/>
    <property type="match status" value="2"/>
</dbReference>
<dbReference type="AlphaFoldDB" id="A0A164XP81"/>
<evidence type="ECO:0000313" key="7">
    <source>
        <dbReference type="EMBL" id="KZS96164.1"/>
    </source>
</evidence>
<name>A0A164XP81_9AGAM</name>
<dbReference type="STRING" id="1314777.A0A164XP81"/>
<dbReference type="Pfam" id="PF16546">
    <property type="entry name" value="SGTA_dimer"/>
    <property type="match status" value="1"/>
</dbReference>
<evidence type="ECO:0000256" key="5">
    <source>
        <dbReference type="SAM" id="MobiDB-lite"/>
    </source>
</evidence>
<dbReference type="GO" id="GO:0016020">
    <property type="term" value="C:membrane"/>
    <property type="evidence" value="ECO:0007669"/>
    <property type="project" value="TreeGrafter"/>
</dbReference>
<keyword evidence="2" id="KW-0677">Repeat</keyword>
<dbReference type="OrthoDB" id="2335338at2759"/>
<dbReference type="GO" id="GO:0006620">
    <property type="term" value="P:post-translational protein targeting to endoplasmic reticulum membrane"/>
    <property type="evidence" value="ECO:0007669"/>
    <property type="project" value="TreeGrafter"/>
</dbReference>
<dbReference type="SUPFAM" id="SSF48452">
    <property type="entry name" value="TPR-like"/>
    <property type="match status" value="1"/>
</dbReference>
<evidence type="ECO:0000256" key="4">
    <source>
        <dbReference type="PROSITE-ProRule" id="PRU00339"/>
    </source>
</evidence>
<feature type="region of interest" description="Disordered" evidence="5">
    <location>
        <begin position="80"/>
        <end position="114"/>
    </location>
</feature>
<dbReference type="EMBL" id="KV419400">
    <property type="protein sequence ID" value="KZS96164.1"/>
    <property type="molecule type" value="Genomic_DNA"/>
</dbReference>
<dbReference type="InterPro" id="IPR032374">
    <property type="entry name" value="SGTA_dimer"/>
</dbReference>
<comment type="similarity">
    <text evidence="1">Belongs to the SGT family.</text>
</comment>
<gene>
    <name evidence="7" type="ORF">SISNIDRAFT_408052</name>
</gene>
<evidence type="ECO:0000256" key="3">
    <source>
        <dbReference type="ARBA" id="ARBA00022803"/>
    </source>
</evidence>
<dbReference type="GO" id="GO:0072380">
    <property type="term" value="C:TRC complex"/>
    <property type="evidence" value="ECO:0007669"/>
    <property type="project" value="TreeGrafter"/>
</dbReference>
<dbReference type="PROSITE" id="PS50005">
    <property type="entry name" value="TPR"/>
    <property type="match status" value="1"/>
</dbReference>
<accession>A0A164XP81</accession>
<dbReference type="Gene3D" id="1.20.5.420">
    <property type="entry name" value="Immunoglobulin FC, subunit C"/>
    <property type="match status" value="1"/>
</dbReference>
<feature type="repeat" description="TPR" evidence="4">
    <location>
        <begin position="107"/>
        <end position="140"/>
    </location>
</feature>
<keyword evidence="3 4" id="KW-0802">TPR repeat</keyword>
<dbReference type="InterPro" id="IPR047150">
    <property type="entry name" value="SGT"/>
</dbReference>
<dbReference type="InterPro" id="IPR011990">
    <property type="entry name" value="TPR-like_helical_dom_sf"/>
</dbReference>
<dbReference type="Pfam" id="PF13414">
    <property type="entry name" value="TPR_11"/>
    <property type="match status" value="1"/>
</dbReference>
<evidence type="ECO:0000256" key="2">
    <source>
        <dbReference type="ARBA" id="ARBA00022737"/>
    </source>
</evidence>
<dbReference type="PANTHER" id="PTHR45831:SF2">
    <property type="entry name" value="LD24721P"/>
    <property type="match status" value="1"/>
</dbReference>